<proteinExistence type="predicted"/>
<dbReference type="AlphaFoldDB" id="A0A830GIK9"/>
<feature type="compositionally biased region" description="Acidic residues" evidence="1">
    <location>
        <begin position="133"/>
        <end position="147"/>
    </location>
</feature>
<feature type="compositionally biased region" description="Acidic residues" evidence="1">
    <location>
        <begin position="241"/>
        <end position="261"/>
    </location>
</feature>
<protein>
    <recommendedName>
        <fullName evidence="2">FHA domain-containing protein</fullName>
    </recommendedName>
</protein>
<evidence type="ECO:0000256" key="1">
    <source>
        <dbReference type="SAM" id="MobiDB-lite"/>
    </source>
</evidence>
<dbReference type="SUPFAM" id="SSF49879">
    <property type="entry name" value="SMAD/FHA domain"/>
    <property type="match status" value="1"/>
</dbReference>
<reference evidence="3" key="1">
    <citation type="journal article" date="2014" name="Int. J. Syst. Evol. Microbiol.">
        <title>Complete genome sequence of Corynebacterium casei LMG S-19264T (=DSM 44701T), isolated from a smear-ripened cheese.</title>
        <authorList>
            <consortium name="US DOE Joint Genome Institute (JGI-PGF)"/>
            <person name="Walter F."/>
            <person name="Albersmeier A."/>
            <person name="Kalinowski J."/>
            <person name="Ruckert C."/>
        </authorList>
    </citation>
    <scope>NUCLEOTIDE SEQUENCE</scope>
    <source>
        <strain evidence="3">JCM 17820</strain>
    </source>
</reference>
<dbReference type="EMBL" id="BMOU01000001">
    <property type="protein sequence ID" value="GGN90672.1"/>
    <property type="molecule type" value="Genomic_DNA"/>
</dbReference>
<dbReference type="InterPro" id="IPR000253">
    <property type="entry name" value="FHA_dom"/>
</dbReference>
<dbReference type="Gene3D" id="2.60.200.20">
    <property type="match status" value="1"/>
</dbReference>
<organism evidence="3 4">
    <name type="scientific">Haloarcula pellucida</name>
    <dbReference type="NCBI Taxonomy" id="1427151"/>
    <lineage>
        <taxon>Archaea</taxon>
        <taxon>Methanobacteriati</taxon>
        <taxon>Methanobacteriota</taxon>
        <taxon>Stenosarchaea group</taxon>
        <taxon>Halobacteria</taxon>
        <taxon>Halobacteriales</taxon>
        <taxon>Haloarculaceae</taxon>
        <taxon>Haloarcula</taxon>
    </lineage>
</organism>
<feature type="region of interest" description="Disordered" evidence="1">
    <location>
        <begin position="209"/>
        <end position="268"/>
    </location>
</feature>
<feature type="compositionally biased region" description="Low complexity" evidence="1">
    <location>
        <begin position="76"/>
        <end position="109"/>
    </location>
</feature>
<dbReference type="CDD" id="cd00060">
    <property type="entry name" value="FHA"/>
    <property type="match status" value="1"/>
</dbReference>
<evidence type="ECO:0000313" key="4">
    <source>
        <dbReference type="Proteomes" id="UP000605784"/>
    </source>
</evidence>
<reference evidence="3" key="2">
    <citation type="submission" date="2020-09" db="EMBL/GenBank/DDBJ databases">
        <authorList>
            <person name="Sun Q."/>
            <person name="Ohkuma M."/>
        </authorList>
    </citation>
    <scope>NUCLEOTIDE SEQUENCE</scope>
    <source>
        <strain evidence="3">JCM 17820</strain>
    </source>
</reference>
<name>A0A830GIK9_9EURY</name>
<feature type="region of interest" description="Disordered" evidence="1">
    <location>
        <begin position="27"/>
        <end position="157"/>
    </location>
</feature>
<gene>
    <name evidence="3" type="ORF">GCM10009030_12950</name>
</gene>
<keyword evidence="4" id="KW-1185">Reference proteome</keyword>
<dbReference type="InterPro" id="IPR008984">
    <property type="entry name" value="SMAD_FHA_dom_sf"/>
</dbReference>
<evidence type="ECO:0000259" key="2">
    <source>
        <dbReference type="PROSITE" id="PS50006"/>
    </source>
</evidence>
<feature type="domain" description="FHA" evidence="2">
    <location>
        <begin position="284"/>
        <end position="338"/>
    </location>
</feature>
<accession>A0A830GIK9</accession>
<dbReference type="InterPro" id="IPR025874">
    <property type="entry name" value="DZR"/>
</dbReference>
<comment type="caution">
    <text evidence="3">The sequence shown here is derived from an EMBL/GenBank/DDBJ whole genome shotgun (WGS) entry which is preliminary data.</text>
</comment>
<dbReference type="Proteomes" id="UP000605784">
    <property type="component" value="Unassembled WGS sequence"/>
</dbReference>
<dbReference type="PROSITE" id="PS50006">
    <property type="entry name" value="FHA_DOMAIN"/>
    <property type="match status" value="1"/>
</dbReference>
<dbReference type="Pfam" id="PF12773">
    <property type="entry name" value="DZR"/>
    <property type="match status" value="1"/>
</dbReference>
<sequence length="365" mass="37363">MSDASTGQTVECPICGEEFDPTVAGGWCTNTECGEWQHTDDESETEASSADGGDLLSQAAEASPTDDEPAQETGPTDAEASTAEQTEAASDAEPAAGADGGANATDAGASETDDLPTGADTESEAPAGTADTATDDEGDTDATEAADDGLSAIDCPDCGAELDADANFCVECGADVREVEPAAPLTECPSCGTDVGETDSFCVECGENLDAHRGEGDAGEDDETETDSHGDDAETAAPAETDTEAEDAVEALEAQSDEESGSDPVPDSLVLAVRGREIPVEDGDTVGREVRAALTDAGRPEDEAVRVHREHVRFVRESDAFYLVDLGDNPTSLNGHALQKGDRESVAPGDELELSGVATLTIRAP</sequence>
<evidence type="ECO:0000313" key="3">
    <source>
        <dbReference type="EMBL" id="GGN90672.1"/>
    </source>
</evidence>